<dbReference type="Proteomes" id="UP000178606">
    <property type="component" value="Unassembled WGS sequence"/>
</dbReference>
<evidence type="ECO:0008006" key="3">
    <source>
        <dbReference type="Google" id="ProtNLM"/>
    </source>
</evidence>
<dbReference type="AlphaFoldDB" id="A0A1F6CYY2"/>
<protein>
    <recommendedName>
        <fullName evidence="3">HEAT repeat domain-containing protein</fullName>
    </recommendedName>
</protein>
<comment type="caution">
    <text evidence="1">The sequence shown here is derived from an EMBL/GenBank/DDBJ whole genome shotgun (WGS) entry which is preliminary data.</text>
</comment>
<dbReference type="SUPFAM" id="SSF48371">
    <property type="entry name" value="ARM repeat"/>
    <property type="match status" value="1"/>
</dbReference>
<accession>A0A1F6CYY2</accession>
<organism evidence="1 2">
    <name type="scientific">Handelsmanbacteria sp. (strain RIFCSPLOWO2_12_FULL_64_10)</name>
    <dbReference type="NCBI Taxonomy" id="1817868"/>
    <lineage>
        <taxon>Bacteria</taxon>
        <taxon>Candidatus Handelsmaniibacteriota</taxon>
    </lineage>
</organism>
<name>A0A1F6CYY2_HANXR</name>
<dbReference type="InterPro" id="IPR016024">
    <property type="entry name" value="ARM-type_fold"/>
</dbReference>
<reference evidence="1 2" key="1">
    <citation type="journal article" date="2016" name="Nat. Commun.">
        <title>Thousands of microbial genomes shed light on interconnected biogeochemical processes in an aquifer system.</title>
        <authorList>
            <person name="Anantharaman K."/>
            <person name="Brown C.T."/>
            <person name="Hug L.A."/>
            <person name="Sharon I."/>
            <person name="Castelle C.J."/>
            <person name="Probst A.J."/>
            <person name="Thomas B.C."/>
            <person name="Singh A."/>
            <person name="Wilkins M.J."/>
            <person name="Karaoz U."/>
            <person name="Brodie E.L."/>
            <person name="Williams K.H."/>
            <person name="Hubbard S.S."/>
            <person name="Banfield J.F."/>
        </authorList>
    </citation>
    <scope>NUCLEOTIDE SEQUENCE [LARGE SCALE GENOMIC DNA]</scope>
    <source>
        <strain evidence="2">RIFCSPLOWO2_12_FULL_64_10</strain>
    </source>
</reference>
<evidence type="ECO:0000313" key="2">
    <source>
        <dbReference type="Proteomes" id="UP000178606"/>
    </source>
</evidence>
<dbReference type="Gene3D" id="1.25.10.10">
    <property type="entry name" value="Leucine-rich Repeat Variant"/>
    <property type="match status" value="1"/>
</dbReference>
<proteinExistence type="predicted"/>
<evidence type="ECO:0000313" key="1">
    <source>
        <dbReference type="EMBL" id="OGG54042.1"/>
    </source>
</evidence>
<dbReference type="EMBL" id="MFKF01000114">
    <property type="protein sequence ID" value="OGG54042.1"/>
    <property type="molecule type" value="Genomic_DNA"/>
</dbReference>
<dbReference type="InterPro" id="IPR011989">
    <property type="entry name" value="ARM-like"/>
</dbReference>
<gene>
    <name evidence="1" type="ORF">A3F84_06305</name>
</gene>
<sequence>MDNLSDLIRQASAAETDGHVRMEAVQALKSVRLSKWDVQALCAALEREEHPAHRAAAAQVLGYHRISEAMPEVAGLLLELAGRERDPGVIRAVAFALRHREEVCALLDHARPEVQDEAILGVPPSGSPLKALLDHFFRCRDGGRKVRIVARLRGAGAGTLHEIVEFLLTADLPEGGGLAADVEVLLEAFPQEDLFQHVASEEEEITRTHREIWSGIRRRERKRMLMEVSRKVILEGPSLSLLNLLLRRLRDEESFHHRNVRFLRQVFNRFRPADGPALLASFRRLGEQARGAALMRLAEILAVVSRALPDRRAEADALLRSWAQVAPEVGLRMYHLRLQTPSRRTT</sequence>
<dbReference type="Pfam" id="PF13646">
    <property type="entry name" value="HEAT_2"/>
    <property type="match status" value="1"/>
</dbReference>